<evidence type="ECO:0000313" key="4">
    <source>
        <dbReference type="Proteomes" id="UP000799436"/>
    </source>
</evidence>
<dbReference type="Proteomes" id="UP000799436">
    <property type="component" value="Unassembled WGS sequence"/>
</dbReference>
<evidence type="ECO:0000259" key="2">
    <source>
        <dbReference type="Pfam" id="PF21762"/>
    </source>
</evidence>
<feature type="region of interest" description="Disordered" evidence="1">
    <location>
        <begin position="553"/>
        <end position="583"/>
    </location>
</feature>
<reference evidence="3" key="1">
    <citation type="journal article" date="2020" name="Stud. Mycol.">
        <title>101 Dothideomycetes genomes: a test case for predicting lifestyles and emergence of pathogens.</title>
        <authorList>
            <person name="Haridas S."/>
            <person name="Albert R."/>
            <person name="Binder M."/>
            <person name="Bloem J."/>
            <person name="Labutti K."/>
            <person name="Salamov A."/>
            <person name="Andreopoulos B."/>
            <person name="Baker S."/>
            <person name="Barry K."/>
            <person name="Bills G."/>
            <person name="Bluhm B."/>
            <person name="Cannon C."/>
            <person name="Castanera R."/>
            <person name="Culley D."/>
            <person name="Daum C."/>
            <person name="Ezra D."/>
            <person name="Gonzalez J."/>
            <person name="Henrissat B."/>
            <person name="Kuo A."/>
            <person name="Liang C."/>
            <person name="Lipzen A."/>
            <person name="Lutzoni F."/>
            <person name="Magnuson J."/>
            <person name="Mondo S."/>
            <person name="Nolan M."/>
            <person name="Ohm R."/>
            <person name="Pangilinan J."/>
            <person name="Park H.-J."/>
            <person name="Ramirez L."/>
            <person name="Alfaro M."/>
            <person name="Sun H."/>
            <person name="Tritt A."/>
            <person name="Yoshinaga Y."/>
            <person name="Zwiers L.-H."/>
            <person name="Turgeon B."/>
            <person name="Goodwin S."/>
            <person name="Spatafora J."/>
            <person name="Crous P."/>
            <person name="Grigoriev I."/>
        </authorList>
    </citation>
    <scope>NUCLEOTIDE SEQUENCE</scope>
    <source>
        <strain evidence="3">CBS 116005</strain>
    </source>
</reference>
<feature type="compositionally biased region" description="Pro residues" evidence="1">
    <location>
        <begin position="66"/>
        <end position="82"/>
    </location>
</feature>
<dbReference type="InterPro" id="IPR040151">
    <property type="entry name" value="Gfd2/YDR514C-like"/>
</dbReference>
<feature type="domain" description="Gfd2/YDR514C-like C-terminal" evidence="2">
    <location>
        <begin position="327"/>
        <end position="530"/>
    </location>
</feature>
<protein>
    <recommendedName>
        <fullName evidence="2">Gfd2/YDR514C-like C-terminal domain-containing protein</fullName>
    </recommendedName>
</protein>
<dbReference type="PANTHER" id="PTHR28083:SF1">
    <property type="entry name" value="GOOD FOR FULL DBP5 ACTIVITY PROTEIN 2"/>
    <property type="match status" value="1"/>
</dbReference>
<proteinExistence type="predicted"/>
<name>A0A6G1LJV7_9PEZI</name>
<dbReference type="GO" id="GO:0005634">
    <property type="term" value="C:nucleus"/>
    <property type="evidence" value="ECO:0007669"/>
    <property type="project" value="TreeGrafter"/>
</dbReference>
<dbReference type="InterPro" id="IPR048519">
    <property type="entry name" value="Gfd2/YDR514C-like_C"/>
</dbReference>
<dbReference type="InterPro" id="IPR012337">
    <property type="entry name" value="RNaseH-like_sf"/>
</dbReference>
<dbReference type="SUPFAM" id="SSF53098">
    <property type="entry name" value="Ribonuclease H-like"/>
    <property type="match status" value="1"/>
</dbReference>
<evidence type="ECO:0000313" key="3">
    <source>
        <dbReference type="EMBL" id="KAF2773187.1"/>
    </source>
</evidence>
<dbReference type="EMBL" id="ML995812">
    <property type="protein sequence ID" value="KAF2773187.1"/>
    <property type="molecule type" value="Genomic_DNA"/>
</dbReference>
<keyword evidence="4" id="KW-1185">Reference proteome</keyword>
<organism evidence="3 4">
    <name type="scientific">Teratosphaeria nubilosa</name>
    <dbReference type="NCBI Taxonomy" id="161662"/>
    <lineage>
        <taxon>Eukaryota</taxon>
        <taxon>Fungi</taxon>
        <taxon>Dikarya</taxon>
        <taxon>Ascomycota</taxon>
        <taxon>Pezizomycotina</taxon>
        <taxon>Dothideomycetes</taxon>
        <taxon>Dothideomycetidae</taxon>
        <taxon>Mycosphaerellales</taxon>
        <taxon>Teratosphaeriaceae</taxon>
        <taxon>Teratosphaeria</taxon>
    </lineage>
</organism>
<dbReference type="AlphaFoldDB" id="A0A6G1LJV7"/>
<accession>A0A6G1LJV7</accession>
<evidence type="ECO:0000256" key="1">
    <source>
        <dbReference type="SAM" id="MobiDB-lite"/>
    </source>
</evidence>
<dbReference type="PANTHER" id="PTHR28083">
    <property type="entry name" value="GOOD FOR FULL DBP5 ACTIVITY PROTEIN 2"/>
    <property type="match status" value="1"/>
</dbReference>
<dbReference type="OrthoDB" id="5953249at2759"/>
<sequence>MATPALDRLINLIGGEHNLPPKRDPSPPPAPPAQKELPTAEQYMAENPLEKLPSYLQPKQKQKDPGPSPQPMIRQPAPPSPPQLTEAQRQYDERCGEPAPEGMKFAPFVAITKFPYKYVPYEWRQPLASAFFDEKKIYNREWDMYYVYNGYFPTSKPTTFVPLQQFETLLTEINDKFPDAKIELDDKAREELIYDFNLVGPLSKELRPRFLGHTTQHEQIAHSVDNLPFPGHVTISSSVQNDEGYKTFVEHMDSAVDAGKNKKSNKKRGKSNRIEELFRHSGGETSSLIASAQRYLGLRPEEESLGAGMAKLNLDSATPSSHKSEPIFIAIDCEAYEEGAHAVTEVGVATLDTRDLKHMAPGPLGENWRQYIRARHFRITERTHMVNKKWVDGCPDKFQFGDSEFVSKDTIASALTSCFHPPFSASPRSATSDDGDDEAVEEKVEGPRNIIVLGHDLKQDIDYCHDIGFAVLNRGNLLDTMDTARMYMSYKREVNPTSLPKVLHNFDISAWHAHNGGNDAVYTIFAMLAICAEAAETSEMRAKEGEAAEVVVGEEEAKPVFGPERPPPPGSGLYTMGGVELDV</sequence>
<feature type="region of interest" description="Disordered" evidence="1">
    <location>
        <begin position="1"/>
        <end position="98"/>
    </location>
</feature>
<gene>
    <name evidence="3" type="ORF">EJ03DRAFT_156080</name>
</gene>
<dbReference type="Pfam" id="PF21762">
    <property type="entry name" value="DEDDh_C"/>
    <property type="match status" value="1"/>
</dbReference>